<feature type="signal peptide" evidence="4">
    <location>
        <begin position="1"/>
        <end position="30"/>
    </location>
</feature>
<dbReference type="Gene3D" id="3.40.30.10">
    <property type="entry name" value="Glutaredoxin"/>
    <property type="match status" value="1"/>
</dbReference>
<feature type="disulfide bond" description="Redox-active" evidence="3">
    <location>
        <begin position="73"/>
        <end position="77"/>
    </location>
</feature>
<dbReference type="PANTHER" id="PTHR12151:SF25">
    <property type="entry name" value="LINALOOL DEHYDRATASE_ISOMERASE DOMAIN-CONTAINING PROTEIN"/>
    <property type="match status" value="1"/>
</dbReference>
<keyword evidence="4" id="KW-0732">Signal</keyword>
<dbReference type="AlphaFoldDB" id="A0A844BC22"/>
<dbReference type="InterPro" id="IPR003782">
    <property type="entry name" value="SCO1/SenC"/>
</dbReference>
<feature type="binding site" evidence="2">
    <location>
        <position position="160"/>
    </location>
    <ligand>
        <name>Cu cation</name>
        <dbReference type="ChEBI" id="CHEBI:23378"/>
    </ligand>
</feature>
<dbReference type="CDD" id="cd02968">
    <property type="entry name" value="SCO"/>
    <property type="match status" value="1"/>
</dbReference>
<dbReference type="OrthoDB" id="6335573at2"/>
<keyword evidence="2" id="KW-0186">Copper</keyword>
<feature type="binding site" evidence="2">
    <location>
        <position position="73"/>
    </location>
    <ligand>
        <name>Cu cation</name>
        <dbReference type="ChEBI" id="CHEBI:23378"/>
    </ligand>
</feature>
<dbReference type="RefSeq" id="WP_153586308.1">
    <property type="nucleotide sequence ID" value="NZ_WJBU01000018.1"/>
</dbReference>
<dbReference type="PROSITE" id="PS51318">
    <property type="entry name" value="TAT"/>
    <property type="match status" value="1"/>
</dbReference>
<comment type="similarity">
    <text evidence="1">Belongs to the SCO1/2 family.</text>
</comment>
<accession>A0A844BC22</accession>
<reference evidence="5 6" key="1">
    <citation type="submission" date="2019-11" db="EMBL/GenBank/DDBJ databases">
        <title>Caenimonas koreensis gen. nov., sp. nov., isolated from activated sludge.</title>
        <authorList>
            <person name="Seung H.R."/>
        </authorList>
    </citation>
    <scope>NUCLEOTIDE SEQUENCE [LARGE SCALE GENOMIC DNA]</scope>
    <source>
        <strain evidence="5 6">EMB320</strain>
    </source>
</reference>
<dbReference type="PANTHER" id="PTHR12151">
    <property type="entry name" value="ELECTRON TRANSPORT PROTIN SCO1/SENC FAMILY MEMBER"/>
    <property type="match status" value="1"/>
</dbReference>
<evidence type="ECO:0000256" key="2">
    <source>
        <dbReference type="PIRSR" id="PIRSR603782-1"/>
    </source>
</evidence>
<keyword evidence="3" id="KW-1015">Disulfide bond</keyword>
<evidence type="ECO:0000256" key="1">
    <source>
        <dbReference type="ARBA" id="ARBA00010996"/>
    </source>
</evidence>
<feature type="binding site" evidence="2">
    <location>
        <position position="77"/>
    </location>
    <ligand>
        <name>Cu cation</name>
        <dbReference type="ChEBI" id="CHEBI:23378"/>
    </ligand>
</feature>
<dbReference type="InterPro" id="IPR006311">
    <property type="entry name" value="TAT_signal"/>
</dbReference>
<organism evidence="5 6">
    <name type="scientific">Caenimonas koreensis DSM 17982</name>
    <dbReference type="NCBI Taxonomy" id="1121255"/>
    <lineage>
        <taxon>Bacteria</taxon>
        <taxon>Pseudomonadati</taxon>
        <taxon>Pseudomonadota</taxon>
        <taxon>Betaproteobacteria</taxon>
        <taxon>Burkholderiales</taxon>
        <taxon>Comamonadaceae</taxon>
        <taxon>Caenimonas</taxon>
    </lineage>
</organism>
<dbReference type="InterPro" id="IPR036249">
    <property type="entry name" value="Thioredoxin-like_sf"/>
</dbReference>
<dbReference type="Proteomes" id="UP000487350">
    <property type="component" value="Unassembled WGS sequence"/>
</dbReference>
<evidence type="ECO:0000313" key="5">
    <source>
        <dbReference type="EMBL" id="MRD48997.1"/>
    </source>
</evidence>
<evidence type="ECO:0000256" key="4">
    <source>
        <dbReference type="SAM" id="SignalP"/>
    </source>
</evidence>
<comment type="caution">
    <text evidence="5">The sequence shown here is derived from an EMBL/GenBank/DDBJ whole genome shotgun (WGS) entry which is preliminary data.</text>
</comment>
<keyword evidence="2" id="KW-0479">Metal-binding</keyword>
<dbReference type="Pfam" id="PF02630">
    <property type="entry name" value="SCO1-SenC"/>
    <property type="match status" value="1"/>
</dbReference>
<sequence length="197" mass="21112">MNQTLLNRRDVLVSLAAAGALVALPRLSQAAPPLPGDSVYQMRASLVDQDGHALELDAMRGTPVLVSMFYSSCDMVCPMIFETIHAVLAAVPVSERKAVRVLMVSFDPARDSVAVLKKTADQRNCDSQWTLARCDEATARKVAAVLGIQYRRLTNGEFNHSTLVTLLDRDGRVAAKSAKLGGADAVLVKGVHKLAAA</sequence>
<dbReference type="GO" id="GO:0046872">
    <property type="term" value="F:metal ion binding"/>
    <property type="evidence" value="ECO:0007669"/>
    <property type="project" value="UniProtKB-KW"/>
</dbReference>
<proteinExistence type="inferred from homology"/>
<keyword evidence="6" id="KW-1185">Reference proteome</keyword>
<feature type="chain" id="PRO_5032770859" evidence="4">
    <location>
        <begin position="31"/>
        <end position="197"/>
    </location>
</feature>
<protein>
    <submittedName>
        <fullName evidence="5">SCO family protein</fullName>
    </submittedName>
</protein>
<gene>
    <name evidence="5" type="ORF">GHT07_17100</name>
</gene>
<evidence type="ECO:0000313" key="6">
    <source>
        <dbReference type="Proteomes" id="UP000487350"/>
    </source>
</evidence>
<evidence type="ECO:0000256" key="3">
    <source>
        <dbReference type="PIRSR" id="PIRSR603782-2"/>
    </source>
</evidence>
<name>A0A844BC22_9BURK</name>
<dbReference type="EMBL" id="WJBU01000018">
    <property type="protein sequence ID" value="MRD48997.1"/>
    <property type="molecule type" value="Genomic_DNA"/>
</dbReference>
<dbReference type="SUPFAM" id="SSF52833">
    <property type="entry name" value="Thioredoxin-like"/>
    <property type="match status" value="1"/>
</dbReference>